<dbReference type="PROSITE" id="PS51194">
    <property type="entry name" value="HELICASE_CTER"/>
    <property type="match status" value="1"/>
</dbReference>
<name>A0A919GVF0_9ACTN</name>
<dbReference type="GO" id="GO:0005524">
    <property type="term" value="F:ATP binding"/>
    <property type="evidence" value="ECO:0007669"/>
    <property type="project" value="InterPro"/>
</dbReference>
<dbReference type="InterPro" id="IPR027417">
    <property type="entry name" value="P-loop_NTPase"/>
</dbReference>
<dbReference type="SMART" id="SM00487">
    <property type="entry name" value="DEXDc"/>
    <property type="match status" value="1"/>
</dbReference>
<evidence type="ECO:0000256" key="1">
    <source>
        <dbReference type="ARBA" id="ARBA00022801"/>
    </source>
</evidence>
<dbReference type="FunFam" id="3.40.50.10810:FF:000031">
    <property type="entry name" value="Helicase, SNF2/RAD54 family"/>
    <property type="match status" value="1"/>
</dbReference>
<dbReference type="PANTHER" id="PTHR10799">
    <property type="entry name" value="SNF2/RAD54 HELICASE FAMILY"/>
    <property type="match status" value="1"/>
</dbReference>
<dbReference type="GO" id="GO:0004386">
    <property type="term" value="F:helicase activity"/>
    <property type="evidence" value="ECO:0007669"/>
    <property type="project" value="UniProtKB-KW"/>
</dbReference>
<dbReference type="CDD" id="cd18793">
    <property type="entry name" value="SF2_C_SNF"/>
    <property type="match status" value="1"/>
</dbReference>
<dbReference type="InterPro" id="IPR038718">
    <property type="entry name" value="SNF2-like_sf"/>
</dbReference>
<feature type="domain" description="Helicase ATP-binding" evidence="2">
    <location>
        <begin position="499"/>
        <end position="656"/>
    </location>
</feature>
<keyword evidence="4" id="KW-0347">Helicase</keyword>
<keyword evidence="4" id="KW-0547">Nucleotide-binding</keyword>
<keyword evidence="4" id="KW-0067">ATP-binding</keyword>
<dbReference type="EMBL" id="BNEE01000004">
    <property type="protein sequence ID" value="GHI83902.1"/>
    <property type="molecule type" value="Genomic_DNA"/>
</dbReference>
<dbReference type="Pfam" id="PF00176">
    <property type="entry name" value="SNF2-rel_dom"/>
    <property type="match status" value="1"/>
</dbReference>
<dbReference type="InterPro" id="IPR001650">
    <property type="entry name" value="Helicase_C-like"/>
</dbReference>
<evidence type="ECO:0000259" key="2">
    <source>
        <dbReference type="PROSITE" id="PS51192"/>
    </source>
</evidence>
<protein>
    <submittedName>
        <fullName evidence="4">Helicase</fullName>
    </submittedName>
</protein>
<sequence>MARATAGAFEDLTVITPDLRRTTVTALVLPVDEALPLLTRARAAAAAAAGAAAASTASSASAAVTEGQPEEDPAGPAAADRSTVFWGAAALLALRFAARGLLLPGLSPTGHDAWRLGPLDASDLTEVRELAAAMPPAAHCVPLGPEAAPRLPAPEPLLRAFLDAVADTLPRSPAAPAAAGAPAYAARPPRLHPELRDWAAEVAAGHDAGVRISLRIELDGPPGADPAFRAVLQLHSPADAGRVADAVDVWAGSGAAADAFGPRARMDALRALRRAARLWPPLAPLLGAAVPDSVELADEEVTALLGEAAATLAADGVQVHWPREFARTLVPRAVVRTTASAAASSATSSAAASSAAASSAGLPSGLLSPGALLSFGWRHALGDQDDLTRAELDRLAEASRPLVRLRDRWVLIDPAEVRRARARQAREVPAVDALAAVLTGSAEIDGKRIEVEATGPMERLRALLTAGPEQDDGRGAPPAPPALRADLRAYQLRGMRWLARMTSLGLGACLADDMGLGKTVTLIALHLHRAQDPATAGPTLVVCPASLLGNWQQEIEKFAPGTPVRRFHGAGRSLADLTDGFVLTTYGTMRLDAPVLAATGWGMVVADEAQHVKNPHSSTAKALRTIPSAARVALTGTPVENNLSELWAVLDWTTPGLLGRLGTFRTRYAEPVESGRDPQAAARLAALVRPFLLRRKKSDPGIAPELPPKTETDHTVTLSREQAALYEAVVRETLAAISEADGMERRGLVVRLLTSLKQVCNHPAQFLKDPAARDTGAGPRSGKLELLDELLDTILAEGGSVLVFTQYVAMARILEKHLAARGIPAQLLHGGTPVPRREELVERFQSGQVPVFLLSLKAAGTGLNLTRAGHVVHYDRWWNPAVEEQATDRAYRIGQTQPVQVHRLIAEGTVEDRIARLLERKRALADAVLAGGEGALTELTDAELAELVALRPTTGSEG</sequence>
<feature type="domain" description="Helicase C-terminal" evidence="3">
    <location>
        <begin position="786"/>
        <end position="940"/>
    </location>
</feature>
<dbReference type="InterPro" id="IPR000330">
    <property type="entry name" value="SNF2_N"/>
</dbReference>
<dbReference type="Gene3D" id="3.40.50.300">
    <property type="entry name" value="P-loop containing nucleotide triphosphate hydrolases"/>
    <property type="match status" value="1"/>
</dbReference>
<dbReference type="SUPFAM" id="SSF52540">
    <property type="entry name" value="P-loop containing nucleoside triphosphate hydrolases"/>
    <property type="match status" value="2"/>
</dbReference>
<reference evidence="4" key="1">
    <citation type="submission" date="2020-09" db="EMBL/GenBank/DDBJ databases">
        <title>Whole genome shotgun sequence of Streptomyces xanthophaeus NBRC 12829.</title>
        <authorList>
            <person name="Komaki H."/>
            <person name="Tamura T."/>
        </authorList>
    </citation>
    <scope>NUCLEOTIDE SEQUENCE</scope>
    <source>
        <strain evidence="4">NBRC 12829</strain>
    </source>
</reference>
<accession>A0A919GVF0</accession>
<comment type="caution">
    <text evidence="4">The sequence shown here is derived from an EMBL/GenBank/DDBJ whole genome shotgun (WGS) entry which is preliminary data.</text>
</comment>
<proteinExistence type="predicted"/>
<evidence type="ECO:0000313" key="5">
    <source>
        <dbReference type="Proteomes" id="UP000600026"/>
    </source>
</evidence>
<keyword evidence="1" id="KW-0378">Hydrolase</keyword>
<dbReference type="PROSITE" id="PS51192">
    <property type="entry name" value="HELICASE_ATP_BIND_1"/>
    <property type="match status" value="1"/>
</dbReference>
<dbReference type="InterPro" id="IPR049730">
    <property type="entry name" value="SNF2/RAD54-like_C"/>
</dbReference>
<dbReference type="Pfam" id="PF12419">
    <property type="entry name" value="DUF3670"/>
    <property type="match status" value="1"/>
</dbReference>
<dbReference type="AlphaFoldDB" id="A0A919GVF0"/>
<dbReference type="SMART" id="SM00490">
    <property type="entry name" value="HELICc"/>
    <property type="match status" value="1"/>
</dbReference>
<gene>
    <name evidence="4" type="ORF">Sxan_12660</name>
</gene>
<dbReference type="GO" id="GO:0016787">
    <property type="term" value="F:hydrolase activity"/>
    <property type="evidence" value="ECO:0007669"/>
    <property type="project" value="UniProtKB-KW"/>
</dbReference>
<organism evidence="4 5">
    <name type="scientific">Streptomyces xanthophaeus</name>
    <dbReference type="NCBI Taxonomy" id="67385"/>
    <lineage>
        <taxon>Bacteria</taxon>
        <taxon>Bacillati</taxon>
        <taxon>Actinomycetota</taxon>
        <taxon>Actinomycetes</taxon>
        <taxon>Kitasatosporales</taxon>
        <taxon>Streptomycetaceae</taxon>
        <taxon>Streptomyces</taxon>
    </lineage>
</organism>
<dbReference type="Gene3D" id="3.40.50.10810">
    <property type="entry name" value="Tandem AAA-ATPase domain"/>
    <property type="match status" value="1"/>
</dbReference>
<evidence type="ECO:0000259" key="3">
    <source>
        <dbReference type="PROSITE" id="PS51194"/>
    </source>
</evidence>
<dbReference type="InterPro" id="IPR022138">
    <property type="entry name" value="DUF3670"/>
</dbReference>
<keyword evidence="5" id="KW-1185">Reference proteome</keyword>
<dbReference type="Pfam" id="PF00271">
    <property type="entry name" value="Helicase_C"/>
    <property type="match status" value="1"/>
</dbReference>
<dbReference type="InterPro" id="IPR014001">
    <property type="entry name" value="Helicase_ATP-bd"/>
</dbReference>
<evidence type="ECO:0000313" key="4">
    <source>
        <dbReference type="EMBL" id="GHI83902.1"/>
    </source>
</evidence>
<dbReference type="FunFam" id="3.40.50.300:FF:000533">
    <property type="entry name" value="Helicase, Snf2 family"/>
    <property type="match status" value="1"/>
</dbReference>
<dbReference type="Proteomes" id="UP000600026">
    <property type="component" value="Unassembled WGS sequence"/>
</dbReference>